<protein>
    <submittedName>
        <fullName evidence="4">Sushi domain-containing protein</fullName>
    </submittedName>
</protein>
<name>A0A0M3KF51_ANISI</name>
<keyword evidence="3" id="KW-1185">Reference proteome</keyword>
<feature type="compositionally biased region" description="Basic and acidic residues" evidence="1">
    <location>
        <begin position="110"/>
        <end position="132"/>
    </location>
</feature>
<dbReference type="Proteomes" id="UP000267096">
    <property type="component" value="Unassembled WGS sequence"/>
</dbReference>
<proteinExistence type="predicted"/>
<dbReference type="EMBL" id="UYRR01036428">
    <property type="protein sequence ID" value="VDK66994.1"/>
    <property type="molecule type" value="Genomic_DNA"/>
</dbReference>
<accession>A0A0M3KF51</accession>
<sequence length="257" mass="29636">MLESDRFLNVKKFPVNKENDAEECEKILWKSDSHKLVKKRRRCTGKELQPTGCQYDMRCLQGWQINAMQMKTDRISVVCYGDGEWREKRTNLIIRDINSVECVPSTPSVHPEHHSGDHLCKEPNVRSDDRKSVMTTSKCKPNIRAGCKYFVKCNSGLIINIIEEESSSLTVACGADGKWLEKRTKNKFDEIYSLECVPSRMFIFHLPFHAHLSQSIMQFKFNQISKMYSCELFDLNGIKILISSQSSQIRLSFANSP</sequence>
<organism evidence="4">
    <name type="scientific">Anisakis simplex</name>
    <name type="common">Herring worm</name>
    <dbReference type="NCBI Taxonomy" id="6269"/>
    <lineage>
        <taxon>Eukaryota</taxon>
        <taxon>Metazoa</taxon>
        <taxon>Ecdysozoa</taxon>
        <taxon>Nematoda</taxon>
        <taxon>Chromadorea</taxon>
        <taxon>Rhabditida</taxon>
        <taxon>Spirurina</taxon>
        <taxon>Ascaridomorpha</taxon>
        <taxon>Ascaridoidea</taxon>
        <taxon>Anisakidae</taxon>
        <taxon>Anisakis</taxon>
        <taxon>Anisakis simplex complex</taxon>
    </lineage>
</organism>
<reference evidence="4" key="1">
    <citation type="submission" date="2017-02" db="UniProtKB">
        <authorList>
            <consortium name="WormBaseParasite"/>
        </authorList>
    </citation>
    <scope>IDENTIFICATION</scope>
</reference>
<gene>
    <name evidence="2" type="ORF">ASIM_LOCUS18999</name>
</gene>
<evidence type="ECO:0000313" key="2">
    <source>
        <dbReference type="EMBL" id="VDK66994.1"/>
    </source>
</evidence>
<dbReference type="AlphaFoldDB" id="A0A0M3KF51"/>
<evidence type="ECO:0000256" key="1">
    <source>
        <dbReference type="SAM" id="MobiDB-lite"/>
    </source>
</evidence>
<reference evidence="2 3" key="2">
    <citation type="submission" date="2018-11" db="EMBL/GenBank/DDBJ databases">
        <authorList>
            <consortium name="Pathogen Informatics"/>
        </authorList>
    </citation>
    <scope>NUCLEOTIDE SEQUENCE [LARGE SCALE GENOMIC DNA]</scope>
</reference>
<evidence type="ECO:0000313" key="4">
    <source>
        <dbReference type="WBParaSite" id="ASIM_0001961001-mRNA-1"/>
    </source>
</evidence>
<feature type="region of interest" description="Disordered" evidence="1">
    <location>
        <begin position="107"/>
        <end position="133"/>
    </location>
</feature>
<dbReference type="WBParaSite" id="ASIM_0001961001-mRNA-1">
    <property type="protein sequence ID" value="ASIM_0001961001-mRNA-1"/>
    <property type="gene ID" value="ASIM_0001961001"/>
</dbReference>
<evidence type="ECO:0000313" key="3">
    <source>
        <dbReference type="Proteomes" id="UP000267096"/>
    </source>
</evidence>